<dbReference type="InterPro" id="IPR004360">
    <property type="entry name" value="Glyas_Fos-R_dOase_dom"/>
</dbReference>
<accession>A0A3N6N7J0</accession>
<protein>
    <submittedName>
        <fullName evidence="2">Dioxygenase</fullName>
    </submittedName>
</protein>
<dbReference type="Gene3D" id="3.10.180.10">
    <property type="entry name" value="2,3-Dihydroxybiphenyl 1,2-Dioxygenase, domain 1"/>
    <property type="match status" value="1"/>
</dbReference>
<dbReference type="AlphaFoldDB" id="A0A3N6N7J0"/>
<name>A0A3N6N7J0_9BURK</name>
<evidence type="ECO:0000313" key="3">
    <source>
        <dbReference type="Proteomes" id="UP000272778"/>
    </source>
</evidence>
<evidence type="ECO:0000259" key="1">
    <source>
        <dbReference type="PROSITE" id="PS51819"/>
    </source>
</evidence>
<sequence>MTFIRRMDHFTVVTDKLDETRAFYEMLGLKVGPRPDFPVPGLWLYTAGRAVLHLVAVGEMPQLRRGALDHMAFYGEDIVATLALLQAKRIRYRLIRAPRPFSTWQVFFEDPNGVEVEIDFDPQESVPPHLKVGHGEAT</sequence>
<keyword evidence="3" id="KW-1185">Reference proteome</keyword>
<dbReference type="PROSITE" id="PS51819">
    <property type="entry name" value="VOC"/>
    <property type="match status" value="1"/>
</dbReference>
<reference evidence="2 3" key="1">
    <citation type="submission" date="2018-11" db="EMBL/GenBank/DDBJ databases">
        <title>Paraburkholderia sp. DHOA04, isolated from soil.</title>
        <authorList>
            <person name="Gao Z.-H."/>
            <person name="Qiu L.-H."/>
            <person name="Fu J.-C."/>
        </authorList>
    </citation>
    <scope>NUCLEOTIDE SEQUENCE [LARGE SCALE GENOMIC DNA]</scope>
    <source>
        <strain evidence="2 3">DHOA04</strain>
    </source>
</reference>
<dbReference type="InterPro" id="IPR037523">
    <property type="entry name" value="VOC_core"/>
</dbReference>
<dbReference type="GO" id="GO:0051213">
    <property type="term" value="F:dioxygenase activity"/>
    <property type="evidence" value="ECO:0007669"/>
    <property type="project" value="UniProtKB-KW"/>
</dbReference>
<dbReference type="Proteomes" id="UP000272778">
    <property type="component" value="Unassembled WGS sequence"/>
</dbReference>
<proteinExistence type="predicted"/>
<dbReference type="EMBL" id="RQIS01000011">
    <property type="protein sequence ID" value="RQH04912.1"/>
    <property type="molecule type" value="Genomic_DNA"/>
</dbReference>
<dbReference type="InterPro" id="IPR029068">
    <property type="entry name" value="Glyas_Bleomycin-R_OHBP_Dase"/>
</dbReference>
<dbReference type="OrthoDB" id="8562712at2"/>
<feature type="domain" description="VOC" evidence="1">
    <location>
        <begin position="6"/>
        <end position="121"/>
    </location>
</feature>
<keyword evidence="2" id="KW-0223">Dioxygenase</keyword>
<gene>
    <name evidence="2" type="ORF">D1Y85_15975</name>
</gene>
<comment type="caution">
    <text evidence="2">The sequence shown here is derived from an EMBL/GenBank/DDBJ whole genome shotgun (WGS) entry which is preliminary data.</text>
</comment>
<evidence type="ECO:0000313" key="2">
    <source>
        <dbReference type="EMBL" id="RQH04912.1"/>
    </source>
</evidence>
<dbReference type="Pfam" id="PF00903">
    <property type="entry name" value="Glyoxalase"/>
    <property type="match status" value="1"/>
</dbReference>
<dbReference type="RefSeq" id="WP_124152047.1">
    <property type="nucleotide sequence ID" value="NZ_RQIS01000011.1"/>
</dbReference>
<keyword evidence="2" id="KW-0560">Oxidoreductase</keyword>
<dbReference type="SUPFAM" id="SSF54593">
    <property type="entry name" value="Glyoxalase/Bleomycin resistance protein/Dihydroxybiphenyl dioxygenase"/>
    <property type="match status" value="1"/>
</dbReference>
<organism evidence="2 3">
    <name type="scientific">Paraburkholderia dinghuensis</name>
    <dbReference type="NCBI Taxonomy" id="2305225"/>
    <lineage>
        <taxon>Bacteria</taxon>
        <taxon>Pseudomonadati</taxon>
        <taxon>Pseudomonadota</taxon>
        <taxon>Betaproteobacteria</taxon>
        <taxon>Burkholderiales</taxon>
        <taxon>Burkholderiaceae</taxon>
        <taxon>Paraburkholderia</taxon>
    </lineage>
</organism>